<dbReference type="GO" id="GO:0016799">
    <property type="term" value="F:hydrolase activity, hydrolyzing N-glycosyl compounds"/>
    <property type="evidence" value="ECO:0007669"/>
    <property type="project" value="InterPro"/>
</dbReference>
<dbReference type="InterPro" id="IPR001910">
    <property type="entry name" value="Inosine/uridine_hydrolase_dom"/>
</dbReference>
<evidence type="ECO:0000259" key="2">
    <source>
        <dbReference type="Pfam" id="PF01156"/>
    </source>
</evidence>
<dbReference type="PANTHER" id="PTHR46190">
    <property type="entry name" value="SI:CH211-201H21.5-RELATED"/>
    <property type="match status" value="1"/>
</dbReference>
<dbReference type="Proteomes" id="UP001175271">
    <property type="component" value="Unassembled WGS sequence"/>
</dbReference>
<accession>A0AA39HUP1</accession>
<keyword evidence="4" id="KW-1185">Reference proteome</keyword>
<dbReference type="AlphaFoldDB" id="A0AA39HUP1"/>
<proteinExistence type="inferred from homology"/>
<dbReference type="InterPro" id="IPR052775">
    <property type="entry name" value="IUN_hydrolase"/>
</dbReference>
<dbReference type="Gene3D" id="3.90.245.10">
    <property type="entry name" value="Ribonucleoside hydrolase-like"/>
    <property type="match status" value="1"/>
</dbReference>
<evidence type="ECO:0000256" key="1">
    <source>
        <dbReference type="ARBA" id="ARBA00009176"/>
    </source>
</evidence>
<gene>
    <name evidence="3" type="ORF">QR680_006210</name>
</gene>
<dbReference type="EMBL" id="JAUCMV010000003">
    <property type="protein sequence ID" value="KAK0412435.1"/>
    <property type="molecule type" value="Genomic_DNA"/>
</dbReference>
<organism evidence="3 4">
    <name type="scientific">Steinernema hermaphroditum</name>
    <dbReference type="NCBI Taxonomy" id="289476"/>
    <lineage>
        <taxon>Eukaryota</taxon>
        <taxon>Metazoa</taxon>
        <taxon>Ecdysozoa</taxon>
        <taxon>Nematoda</taxon>
        <taxon>Chromadorea</taxon>
        <taxon>Rhabditida</taxon>
        <taxon>Tylenchina</taxon>
        <taxon>Panagrolaimomorpha</taxon>
        <taxon>Strongyloidoidea</taxon>
        <taxon>Steinernematidae</taxon>
        <taxon>Steinernema</taxon>
    </lineage>
</organism>
<name>A0AA39HUP1_9BILA</name>
<dbReference type="InterPro" id="IPR036452">
    <property type="entry name" value="Ribo_hydro-like"/>
</dbReference>
<dbReference type="Pfam" id="PF01156">
    <property type="entry name" value="IU_nuc_hydro"/>
    <property type="match status" value="1"/>
</dbReference>
<reference evidence="3" key="1">
    <citation type="submission" date="2023-06" db="EMBL/GenBank/DDBJ databases">
        <title>Genomic analysis of the entomopathogenic nematode Steinernema hermaphroditum.</title>
        <authorList>
            <person name="Schwarz E.M."/>
            <person name="Heppert J.K."/>
            <person name="Baniya A."/>
            <person name="Schwartz H.T."/>
            <person name="Tan C.-H."/>
            <person name="Antoshechkin I."/>
            <person name="Sternberg P.W."/>
            <person name="Goodrich-Blair H."/>
            <person name="Dillman A.R."/>
        </authorList>
    </citation>
    <scope>NUCLEOTIDE SEQUENCE</scope>
    <source>
        <strain evidence="3">PS9179</strain>
        <tissue evidence="3">Whole animal</tissue>
    </source>
</reference>
<dbReference type="PANTHER" id="PTHR46190:SF1">
    <property type="entry name" value="SI:CH211-201H21.5"/>
    <property type="match status" value="1"/>
</dbReference>
<comment type="similarity">
    <text evidence="1">Belongs to the IUNH family.</text>
</comment>
<dbReference type="SUPFAM" id="SSF53590">
    <property type="entry name" value="Nucleoside hydrolase"/>
    <property type="match status" value="1"/>
</dbReference>
<feature type="domain" description="Inosine/uridine-preferring nucleoside hydrolase" evidence="2">
    <location>
        <begin position="7"/>
        <end position="313"/>
    </location>
</feature>
<comment type="caution">
    <text evidence="3">The sequence shown here is derived from an EMBL/GenBank/DDBJ whole genome shotgun (WGS) entry which is preliminary data.</text>
</comment>
<sequence>MRIKTKLIIDTDGLSDDVRAISLALQNQATEVVSITATHGCISVDQVVANISRTLRANRKKVPIYKGAANPFLLKETPLDETSLFGKDGISDRPHDFPEAIPGDFSSFEPNKHAAQALIELCRDHSDMTIVCLGALTNIALALKLDPSFAGMPKKVVIMGGNYYAIGNVGSTLTAEFNFFGDPEAAQIVLSEMECPITVVPWEAFFIEGKKHEREVDFEAHLKLGTPLSNYLSLVTSVGREIMGRNGRQFAYCDEIAVAAAIDPENVVAKSQKFRVSVELNGKHTRGQVAVDWTRPLFEEENVDGLNKFDVSRRFIEFVTSYNVKWVDQMMHEAVLNSK</sequence>
<evidence type="ECO:0000313" key="3">
    <source>
        <dbReference type="EMBL" id="KAK0412435.1"/>
    </source>
</evidence>
<protein>
    <recommendedName>
        <fullName evidence="2">Inosine/uridine-preferring nucleoside hydrolase domain-containing protein</fullName>
    </recommendedName>
</protein>
<evidence type="ECO:0000313" key="4">
    <source>
        <dbReference type="Proteomes" id="UP001175271"/>
    </source>
</evidence>